<dbReference type="AlphaFoldDB" id="A0A6A6TTV3"/>
<feature type="signal peptide" evidence="1">
    <location>
        <begin position="1"/>
        <end position="21"/>
    </location>
</feature>
<proteinExistence type="predicted"/>
<dbReference type="EMBL" id="MU004291">
    <property type="protein sequence ID" value="KAF2662054.1"/>
    <property type="molecule type" value="Genomic_DNA"/>
</dbReference>
<reference evidence="2" key="1">
    <citation type="journal article" date="2020" name="Stud. Mycol.">
        <title>101 Dothideomycetes genomes: a test case for predicting lifestyles and emergence of pathogens.</title>
        <authorList>
            <person name="Haridas S."/>
            <person name="Albert R."/>
            <person name="Binder M."/>
            <person name="Bloem J."/>
            <person name="Labutti K."/>
            <person name="Salamov A."/>
            <person name="Andreopoulos B."/>
            <person name="Baker S."/>
            <person name="Barry K."/>
            <person name="Bills G."/>
            <person name="Bluhm B."/>
            <person name="Cannon C."/>
            <person name="Castanera R."/>
            <person name="Culley D."/>
            <person name="Daum C."/>
            <person name="Ezra D."/>
            <person name="Gonzalez J."/>
            <person name="Henrissat B."/>
            <person name="Kuo A."/>
            <person name="Liang C."/>
            <person name="Lipzen A."/>
            <person name="Lutzoni F."/>
            <person name="Magnuson J."/>
            <person name="Mondo S."/>
            <person name="Nolan M."/>
            <person name="Ohm R."/>
            <person name="Pangilinan J."/>
            <person name="Park H.-J."/>
            <person name="Ramirez L."/>
            <person name="Alfaro M."/>
            <person name="Sun H."/>
            <person name="Tritt A."/>
            <person name="Yoshinaga Y."/>
            <person name="Zwiers L.-H."/>
            <person name="Turgeon B."/>
            <person name="Goodwin S."/>
            <person name="Spatafora J."/>
            <person name="Crous P."/>
            <person name="Grigoriev I."/>
        </authorList>
    </citation>
    <scope>NUCLEOTIDE SEQUENCE</scope>
    <source>
        <strain evidence="2">CBS 122681</strain>
    </source>
</reference>
<sequence length="72" mass="8553">MRRCVVSWSLLAKSNLVQVHGADCWTSERMRKSTYEEFHVVYRKAQSIRDKCNDDDEQLVNDMLVCTKQIMR</sequence>
<organism evidence="2 3">
    <name type="scientific">Lophiostoma macrostomum CBS 122681</name>
    <dbReference type="NCBI Taxonomy" id="1314788"/>
    <lineage>
        <taxon>Eukaryota</taxon>
        <taxon>Fungi</taxon>
        <taxon>Dikarya</taxon>
        <taxon>Ascomycota</taxon>
        <taxon>Pezizomycotina</taxon>
        <taxon>Dothideomycetes</taxon>
        <taxon>Pleosporomycetidae</taxon>
        <taxon>Pleosporales</taxon>
        <taxon>Lophiostomataceae</taxon>
        <taxon>Lophiostoma</taxon>
    </lineage>
</organism>
<keyword evidence="3" id="KW-1185">Reference proteome</keyword>
<evidence type="ECO:0000313" key="2">
    <source>
        <dbReference type="EMBL" id="KAF2662054.1"/>
    </source>
</evidence>
<name>A0A6A6TTV3_9PLEO</name>
<keyword evidence="1" id="KW-0732">Signal</keyword>
<gene>
    <name evidence="2" type="ORF">K491DRAFT_339645</name>
</gene>
<dbReference type="Proteomes" id="UP000799324">
    <property type="component" value="Unassembled WGS sequence"/>
</dbReference>
<accession>A0A6A6TTV3</accession>
<protein>
    <submittedName>
        <fullName evidence="2">Uncharacterized protein</fullName>
    </submittedName>
</protein>
<evidence type="ECO:0000313" key="3">
    <source>
        <dbReference type="Proteomes" id="UP000799324"/>
    </source>
</evidence>
<evidence type="ECO:0000256" key="1">
    <source>
        <dbReference type="SAM" id="SignalP"/>
    </source>
</evidence>
<feature type="chain" id="PRO_5025665379" evidence="1">
    <location>
        <begin position="22"/>
        <end position="72"/>
    </location>
</feature>